<reference evidence="4 6" key="1">
    <citation type="submission" date="2023-07" db="EMBL/GenBank/DDBJ databases">
        <title>Sorghum-associated microbial communities from plants grown in Nebraska, USA.</title>
        <authorList>
            <person name="Schachtman D."/>
        </authorList>
    </citation>
    <scope>NUCLEOTIDE SEQUENCE</scope>
    <source>
        <strain evidence="4">DS1006</strain>
        <strain evidence="5 6">DS1016</strain>
    </source>
</reference>
<sequence length="106" mass="11183">MDQNEAPLVNALAEYHRLDRYSFTPPVHRQGRGADPRVLEVLGAQAFRSDVLDSAGLDDRSSSGGYLKKAEQLMAEAVGAEQAFFSTCGSSLSVKAAILAVAAGKG</sequence>
<keyword evidence="2" id="KW-0663">Pyridoxal phosphate</keyword>
<comment type="caution">
    <text evidence="4">The sequence shown here is derived from an EMBL/GenBank/DDBJ whole genome shotgun (WGS) entry which is preliminary data.</text>
</comment>
<dbReference type="AlphaFoldDB" id="A0AAW8DIM1"/>
<evidence type="ECO:0000313" key="7">
    <source>
        <dbReference type="Proteomes" id="UP001242995"/>
    </source>
</evidence>
<feature type="domain" description="Orn/Lys/Arg decarboxylases family 1 pyridoxal-P attachment site" evidence="3">
    <location>
        <begin position="7"/>
        <end position="103"/>
    </location>
</feature>
<name>A0AAW8DIM1_9MICC</name>
<dbReference type="EMBL" id="JAUSTF010000003">
    <property type="protein sequence ID" value="MDQ0180567.1"/>
    <property type="molecule type" value="Genomic_DNA"/>
</dbReference>
<keyword evidence="6" id="KW-1185">Reference proteome</keyword>
<gene>
    <name evidence="4" type="ORF">J2S90_003314</name>
    <name evidence="5" type="ORF">J2S93_001989</name>
</gene>
<evidence type="ECO:0000313" key="4">
    <source>
        <dbReference type="EMBL" id="MDP9906330.1"/>
    </source>
</evidence>
<proteinExistence type="predicted"/>
<dbReference type="EMBL" id="JAUSRG010000011">
    <property type="protein sequence ID" value="MDP9906330.1"/>
    <property type="molecule type" value="Genomic_DNA"/>
</dbReference>
<accession>A0AAW8DIM1</accession>
<dbReference type="InterPro" id="IPR000310">
    <property type="entry name" value="Orn/Lys/Arg_deCO2ase_major_dom"/>
</dbReference>
<dbReference type="GO" id="GO:0003824">
    <property type="term" value="F:catalytic activity"/>
    <property type="evidence" value="ECO:0007669"/>
    <property type="project" value="InterPro"/>
</dbReference>
<dbReference type="RefSeq" id="WP_306962753.1">
    <property type="nucleotide sequence ID" value="NZ_JAUSRG010000011.1"/>
</dbReference>
<dbReference type="InterPro" id="IPR052357">
    <property type="entry name" value="Orn_Lys_Arg_decarboxylase-I"/>
</dbReference>
<dbReference type="Proteomes" id="UP001242995">
    <property type="component" value="Unassembled WGS sequence"/>
</dbReference>
<protein>
    <submittedName>
        <fullName evidence="4">Arginine/lysine/ornithine decarboxylase</fullName>
    </submittedName>
</protein>
<dbReference type="InterPro" id="IPR015421">
    <property type="entry name" value="PyrdxlP-dep_Trfase_major"/>
</dbReference>
<dbReference type="InterPro" id="IPR015424">
    <property type="entry name" value="PyrdxlP-dep_Trfase"/>
</dbReference>
<dbReference type="Proteomes" id="UP001230951">
    <property type="component" value="Unassembled WGS sequence"/>
</dbReference>
<evidence type="ECO:0000313" key="5">
    <source>
        <dbReference type="EMBL" id="MDQ0180567.1"/>
    </source>
</evidence>
<dbReference type="SUPFAM" id="SSF53383">
    <property type="entry name" value="PLP-dependent transferases"/>
    <property type="match status" value="1"/>
</dbReference>
<dbReference type="PANTHER" id="PTHR43277:SF4">
    <property type="entry name" value="ARGININE DECARBOXYLASE"/>
    <property type="match status" value="1"/>
</dbReference>
<comment type="cofactor">
    <cofactor evidence="1">
        <name>pyridoxal 5'-phosphate</name>
        <dbReference type="ChEBI" id="CHEBI:597326"/>
    </cofactor>
</comment>
<evidence type="ECO:0000256" key="2">
    <source>
        <dbReference type="ARBA" id="ARBA00022898"/>
    </source>
</evidence>
<dbReference type="Gene3D" id="3.40.640.10">
    <property type="entry name" value="Type I PLP-dependent aspartate aminotransferase-like (Major domain)"/>
    <property type="match status" value="1"/>
</dbReference>
<dbReference type="Pfam" id="PF01276">
    <property type="entry name" value="OKR_DC_1"/>
    <property type="match status" value="1"/>
</dbReference>
<evidence type="ECO:0000256" key="1">
    <source>
        <dbReference type="ARBA" id="ARBA00001933"/>
    </source>
</evidence>
<evidence type="ECO:0000313" key="6">
    <source>
        <dbReference type="Proteomes" id="UP001230951"/>
    </source>
</evidence>
<evidence type="ECO:0000259" key="3">
    <source>
        <dbReference type="Pfam" id="PF01276"/>
    </source>
</evidence>
<organism evidence="4 7">
    <name type="scientific">Arthrobacter bambusae</name>
    <dbReference type="NCBI Taxonomy" id="1338426"/>
    <lineage>
        <taxon>Bacteria</taxon>
        <taxon>Bacillati</taxon>
        <taxon>Actinomycetota</taxon>
        <taxon>Actinomycetes</taxon>
        <taxon>Micrococcales</taxon>
        <taxon>Micrococcaceae</taxon>
        <taxon>Arthrobacter</taxon>
    </lineage>
</organism>
<dbReference type="PANTHER" id="PTHR43277">
    <property type="entry name" value="ARGININE DECARBOXYLASE"/>
    <property type="match status" value="1"/>
</dbReference>